<evidence type="ECO:0000256" key="1">
    <source>
        <dbReference type="ARBA" id="ARBA00022723"/>
    </source>
</evidence>
<dbReference type="OrthoDB" id="436894at2759"/>
<dbReference type="Gene3D" id="3.40.50.1820">
    <property type="entry name" value="alpha/beta hydrolase"/>
    <property type="match status" value="1"/>
</dbReference>
<sequence>MPPERTWAGSKRLHGSGGKGTPRTRKRRKTSSPEKSGAEVPPEVKAVRKAVHQFGVVGGEDYDSKEERLQQLLDRLPADSGSAIVFANAATQAQATTVVDRSRRKALAAAARNRAERNKVVEAAVTTDTAGDAPLSEKLDPEMSSWTHDWACGRCTLINDWLSEECKACGTRRGAFPKVTVVVADEKASRGTLPWTPGSCQILINYDVARNAAEYVRRLGALEPQETNNPRFPRVVYTFLEDAQLGGRAAQEIVELLKTTRGYVEPCKKAEIDSALGLIDYSEEDDEEWEEDDEEDWDDEDWEACDCAHCRGSIVGSTSYHPLLPVPGLEHKAMSGIEVVRLPLKALEDFDKAVPFIAPRVIGHSCTLICLHCLNVHTPWDGWEQFFAPSQLTGTMRVVLVLADGVSWHDYPDHALLGAGGSAWVDILDMDSMDRSDMLLERLVDHEAALLNGQSERIVLMGMSQGGGQSMLRFLRSRIRLGGWVGSVCHAPTAPHTPRDRDPLLAVARPTVNRSRPVRLLAGEADCVFAPGLVLADAARLRDVGGFTDVQVEVRKDLAHEGPLKEAKPAKSSKKGISRSLSSKDHEIALRRARSVAKAERSCPDLLFVQRHLPDMVDFHSSCTPESC</sequence>
<organism evidence="7 8">
    <name type="scientific">Symbiodinium pilosum</name>
    <name type="common">Dinoflagellate</name>
    <dbReference type="NCBI Taxonomy" id="2952"/>
    <lineage>
        <taxon>Eukaryota</taxon>
        <taxon>Sar</taxon>
        <taxon>Alveolata</taxon>
        <taxon>Dinophyceae</taxon>
        <taxon>Suessiales</taxon>
        <taxon>Symbiodiniaceae</taxon>
        <taxon>Symbiodinium</taxon>
    </lineage>
</organism>
<dbReference type="EMBL" id="CAJNIZ010027002">
    <property type="protein sequence ID" value="CAE7496820.1"/>
    <property type="molecule type" value="Genomic_DNA"/>
</dbReference>
<protein>
    <submittedName>
        <fullName evidence="7">RihB protein</fullName>
    </submittedName>
</protein>
<evidence type="ECO:0000256" key="2">
    <source>
        <dbReference type="ARBA" id="ARBA00022771"/>
    </source>
</evidence>
<dbReference type="InterPro" id="IPR001876">
    <property type="entry name" value="Znf_RanBP2"/>
</dbReference>
<feature type="region of interest" description="Disordered" evidence="5">
    <location>
        <begin position="561"/>
        <end position="582"/>
    </location>
</feature>
<keyword evidence="2 4" id="KW-0863">Zinc-finger</keyword>
<proteinExistence type="predicted"/>
<keyword evidence="1" id="KW-0479">Metal-binding</keyword>
<dbReference type="PROSITE" id="PS50199">
    <property type="entry name" value="ZF_RANBP2_2"/>
    <property type="match status" value="1"/>
</dbReference>
<dbReference type="Gene3D" id="2.30.30.380">
    <property type="entry name" value="Zn-finger domain of Sec23/24"/>
    <property type="match status" value="1"/>
</dbReference>
<dbReference type="SUPFAM" id="SSF53474">
    <property type="entry name" value="alpha/beta-Hydrolases"/>
    <property type="match status" value="1"/>
</dbReference>
<comment type="caution">
    <text evidence="7">The sequence shown here is derived from an EMBL/GenBank/DDBJ whole genome shotgun (WGS) entry which is preliminary data.</text>
</comment>
<keyword evidence="8" id="KW-1185">Reference proteome</keyword>
<evidence type="ECO:0000313" key="8">
    <source>
        <dbReference type="Proteomes" id="UP000649617"/>
    </source>
</evidence>
<accession>A0A812SY85</accession>
<dbReference type="Proteomes" id="UP000649617">
    <property type="component" value="Unassembled WGS sequence"/>
</dbReference>
<feature type="domain" description="RanBP2-type" evidence="6">
    <location>
        <begin position="143"/>
        <end position="175"/>
    </location>
</feature>
<evidence type="ECO:0000256" key="5">
    <source>
        <dbReference type="SAM" id="MobiDB-lite"/>
    </source>
</evidence>
<name>A0A812SY85_SYMPI</name>
<reference evidence="7" key="1">
    <citation type="submission" date="2021-02" db="EMBL/GenBank/DDBJ databases">
        <authorList>
            <person name="Dougan E. K."/>
            <person name="Rhodes N."/>
            <person name="Thang M."/>
            <person name="Chan C."/>
        </authorList>
    </citation>
    <scope>NUCLEOTIDE SEQUENCE</scope>
</reference>
<evidence type="ECO:0000256" key="4">
    <source>
        <dbReference type="PROSITE-ProRule" id="PRU00322"/>
    </source>
</evidence>
<evidence type="ECO:0000256" key="3">
    <source>
        <dbReference type="ARBA" id="ARBA00022833"/>
    </source>
</evidence>
<evidence type="ECO:0000259" key="6">
    <source>
        <dbReference type="PROSITE" id="PS50199"/>
    </source>
</evidence>
<dbReference type="InterPro" id="IPR029058">
    <property type="entry name" value="AB_hydrolase_fold"/>
</dbReference>
<feature type="region of interest" description="Disordered" evidence="5">
    <location>
        <begin position="1"/>
        <end position="45"/>
    </location>
</feature>
<dbReference type="AlphaFoldDB" id="A0A812SY85"/>
<gene>
    <name evidence="7" type="primary">rihB</name>
    <name evidence="7" type="ORF">SPIL2461_LOCUS12826</name>
</gene>
<dbReference type="PROSITE" id="PS01358">
    <property type="entry name" value="ZF_RANBP2_1"/>
    <property type="match status" value="1"/>
</dbReference>
<dbReference type="GO" id="GO:0008270">
    <property type="term" value="F:zinc ion binding"/>
    <property type="evidence" value="ECO:0007669"/>
    <property type="project" value="UniProtKB-KW"/>
</dbReference>
<keyword evidence="3" id="KW-0862">Zinc</keyword>
<evidence type="ECO:0000313" key="7">
    <source>
        <dbReference type="EMBL" id="CAE7496820.1"/>
    </source>
</evidence>